<dbReference type="FunFam" id="3.40.50.10440:FF:000001">
    <property type="entry name" value="Dihydroxyacetone kinase, DhaK subunit"/>
    <property type="match status" value="1"/>
</dbReference>
<dbReference type="GO" id="GO:0019563">
    <property type="term" value="P:glycerol catabolic process"/>
    <property type="evidence" value="ECO:0007669"/>
    <property type="project" value="TreeGrafter"/>
</dbReference>
<evidence type="ECO:0000256" key="4">
    <source>
        <dbReference type="ARBA" id="ARBA00022840"/>
    </source>
</evidence>
<evidence type="ECO:0000313" key="7">
    <source>
        <dbReference type="Proteomes" id="UP000237865"/>
    </source>
</evidence>
<accession>A0A2S5RD78</accession>
<evidence type="ECO:0000259" key="5">
    <source>
        <dbReference type="PROSITE" id="PS51481"/>
    </source>
</evidence>
<dbReference type="GO" id="GO:0004371">
    <property type="term" value="F:glycerone kinase activity"/>
    <property type="evidence" value="ECO:0007669"/>
    <property type="project" value="InterPro"/>
</dbReference>
<dbReference type="EMBL" id="PHNE01000004">
    <property type="protein sequence ID" value="PPE05273.1"/>
    <property type="molecule type" value="Genomic_DNA"/>
</dbReference>
<keyword evidence="4" id="KW-0067">ATP-binding</keyword>
<proteinExistence type="predicted"/>
<protein>
    <submittedName>
        <fullName evidence="6">Dihydroxyacetone kinase subunit DhaK</fullName>
    </submittedName>
</protein>
<comment type="caution">
    <text evidence="6">The sequence shown here is derived from an EMBL/GenBank/DDBJ whole genome shotgun (WGS) entry which is preliminary data.</text>
</comment>
<evidence type="ECO:0000313" key="6">
    <source>
        <dbReference type="EMBL" id="PPE05273.1"/>
    </source>
</evidence>
<evidence type="ECO:0000256" key="2">
    <source>
        <dbReference type="ARBA" id="ARBA00022741"/>
    </source>
</evidence>
<dbReference type="PANTHER" id="PTHR28629">
    <property type="entry name" value="TRIOKINASE/FMN CYCLASE"/>
    <property type="match status" value="1"/>
</dbReference>
<dbReference type="FunFam" id="3.30.1180.20:FF:000001">
    <property type="entry name" value="Dihydroxyacetone kinase 1"/>
    <property type="match status" value="1"/>
</dbReference>
<dbReference type="GO" id="GO:0005524">
    <property type="term" value="F:ATP binding"/>
    <property type="evidence" value="ECO:0007669"/>
    <property type="project" value="UniProtKB-KW"/>
</dbReference>
<dbReference type="InterPro" id="IPR050861">
    <property type="entry name" value="Dihydroxyacetone_Kinase"/>
</dbReference>
<dbReference type="Gene3D" id="3.30.1180.20">
    <property type="entry name" value="Dihydroxyacetone kinase, domain 2"/>
    <property type="match status" value="1"/>
</dbReference>
<dbReference type="SUPFAM" id="SSF82549">
    <property type="entry name" value="DAK1/DegV-like"/>
    <property type="match status" value="1"/>
</dbReference>
<evidence type="ECO:0000256" key="1">
    <source>
        <dbReference type="ARBA" id="ARBA00022679"/>
    </source>
</evidence>
<dbReference type="PANTHER" id="PTHR28629:SF4">
    <property type="entry name" value="TRIOKINASE_FMN CYCLASE"/>
    <property type="match status" value="1"/>
</dbReference>
<dbReference type="RefSeq" id="WP_028126434.1">
    <property type="nucleotide sequence ID" value="NZ_PHNE01000004.1"/>
</dbReference>
<name>A0A2S5RD78_9MOLU</name>
<keyword evidence="3 6" id="KW-0418">Kinase</keyword>
<sequence length="331" mass="34974">MKKFINKIDDIVIEMIEGLVLANPNILKHTPNSKFVTRKEINKEKVALISGGGSGHEPAHAGFVGTGMLDAAIFGEIFTSPGPDLILETIQNVVGKAGGLLIVKNYTGDVMNFAIAAEMAKDLGYNIETVIVNDDIALEGSNSSTGKRGIIGTIFVHKIAGAAAEAGMNLQEVKEIAQTAINNIASFGISLSGCVVPANGQPGFIIPNGEMEVGLGIHGEPGLYREKQLSADESAEMVINKIKKSLKLKAGDEVALIVNGLGATPMMELNILARQAIKNLQASEIKISKTLVGNFMTAIDMVGFSFSVIKLDDKLKKFLNAPVITCAMVGV</sequence>
<dbReference type="AlphaFoldDB" id="A0A2S5RD78"/>
<keyword evidence="1" id="KW-0808">Transferase</keyword>
<evidence type="ECO:0000256" key="3">
    <source>
        <dbReference type="ARBA" id="ARBA00022777"/>
    </source>
</evidence>
<dbReference type="STRING" id="1399797.GCA_000518285_00353"/>
<gene>
    <name evidence="6" type="primary">dhaK</name>
    <name evidence="6" type="ORF">ELUCI_v1c08090</name>
</gene>
<reference evidence="6 7" key="1">
    <citation type="submission" date="2017-11" db="EMBL/GenBank/DDBJ databases">
        <title>Genome sequence of Entomoplasma lucivorax PIPN-2 (ATCC 49196).</title>
        <authorList>
            <person name="Lo W.-S."/>
            <person name="Gasparich G.E."/>
            <person name="Kuo C.-H."/>
        </authorList>
    </citation>
    <scope>NUCLEOTIDE SEQUENCE [LARGE SCALE GENOMIC DNA]</scope>
    <source>
        <strain evidence="6 7">PIPN-2</strain>
    </source>
</reference>
<dbReference type="NCBIfam" id="TIGR02363">
    <property type="entry name" value="dhaK1"/>
    <property type="match status" value="1"/>
</dbReference>
<dbReference type="InterPro" id="IPR012736">
    <property type="entry name" value="DhaK_1"/>
</dbReference>
<dbReference type="GO" id="GO:0005829">
    <property type="term" value="C:cytosol"/>
    <property type="evidence" value="ECO:0007669"/>
    <property type="project" value="TreeGrafter"/>
</dbReference>
<dbReference type="Gene3D" id="3.40.50.10440">
    <property type="entry name" value="Dihydroxyacetone kinase, domain 1"/>
    <property type="match status" value="1"/>
</dbReference>
<feature type="domain" description="DhaK" evidence="5">
    <location>
        <begin position="7"/>
        <end position="328"/>
    </location>
</feature>
<keyword evidence="2" id="KW-0547">Nucleotide-binding</keyword>
<organism evidence="6 7">
    <name type="scientific">Williamsoniiplasma lucivorax</name>
    <dbReference type="NCBI Taxonomy" id="209274"/>
    <lineage>
        <taxon>Bacteria</taxon>
        <taxon>Bacillati</taxon>
        <taxon>Mycoplasmatota</taxon>
        <taxon>Mollicutes</taxon>
        <taxon>Entomoplasmatales</taxon>
        <taxon>Williamsoniiplasma</taxon>
    </lineage>
</organism>
<dbReference type="InterPro" id="IPR004006">
    <property type="entry name" value="DhaK_dom"/>
</dbReference>
<dbReference type="PROSITE" id="PS51481">
    <property type="entry name" value="DHAK"/>
    <property type="match status" value="1"/>
</dbReference>
<dbReference type="Pfam" id="PF02733">
    <property type="entry name" value="Dak1"/>
    <property type="match status" value="1"/>
</dbReference>
<keyword evidence="7" id="KW-1185">Reference proteome</keyword>
<dbReference type="Proteomes" id="UP000237865">
    <property type="component" value="Unassembled WGS sequence"/>
</dbReference>